<comment type="caution">
    <text evidence="1">The sequence shown here is derived from an EMBL/GenBank/DDBJ whole genome shotgun (WGS) entry which is preliminary data.</text>
</comment>
<evidence type="ECO:0000313" key="2">
    <source>
        <dbReference type="Proteomes" id="UP001198612"/>
    </source>
</evidence>
<keyword evidence="2" id="KW-1185">Reference proteome</keyword>
<name>A0AAW4WBM5_9FIRM</name>
<gene>
    <name evidence="1" type="ORF">LKD40_11670</name>
</gene>
<dbReference type="AlphaFoldDB" id="A0AAW4WBM5"/>
<evidence type="ECO:0000313" key="1">
    <source>
        <dbReference type="EMBL" id="MCC2228455.1"/>
    </source>
</evidence>
<proteinExistence type="predicted"/>
<protein>
    <recommendedName>
        <fullName evidence="3">SPOR domain-containing protein</fullName>
    </recommendedName>
</protein>
<evidence type="ECO:0008006" key="3">
    <source>
        <dbReference type="Google" id="ProtNLM"/>
    </source>
</evidence>
<sequence>MGHIYMYTSYINYAPKGSIYLGRYKKLSDAWRACDEALELLKNVDVIYRPIIIGEQ</sequence>
<dbReference type="Proteomes" id="UP001198612">
    <property type="component" value="Unassembled WGS sequence"/>
</dbReference>
<dbReference type="RefSeq" id="WP_227588881.1">
    <property type="nucleotide sequence ID" value="NZ_JAJEQQ010000018.1"/>
</dbReference>
<accession>A0AAW4WBM5</accession>
<reference evidence="1 2" key="1">
    <citation type="submission" date="2021-10" db="EMBL/GenBank/DDBJ databases">
        <title>Anaerobic single-cell dispensing facilitates the cultivation of human gut bacteria.</title>
        <authorList>
            <person name="Afrizal A."/>
        </authorList>
    </citation>
    <scope>NUCLEOTIDE SEQUENCE [LARGE SCALE GENOMIC DNA]</scope>
    <source>
        <strain evidence="1 2">CLA-AA-H217</strain>
    </source>
</reference>
<dbReference type="EMBL" id="JAJEQQ010000018">
    <property type="protein sequence ID" value="MCC2228455.1"/>
    <property type="molecule type" value="Genomic_DNA"/>
</dbReference>
<organism evidence="1 2">
    <name type="scientific">Blautia fusiformis</name>
    <dbReference type="NCBI Taxonomy" id="2881264"/>
    <lineage>
        <taxon>Bacteria</taxon>
        <taxon>Bacillati</taxon>
        <taxon>Bacillota</taxon>
        <taxon>Clostridia</taxon>
        <taxon>Lachnospirales</taxon>
        <taxon>Lachnospiraceae</taxon>
        <taxon>Blautia</taxon>
    </lineage>
</organism>